<keyword evidence="1" id="KW-0812">Transmembrane</keyword>
<feature type="transmembrane region" description="Helical" evidence="1">
    <location>
        <begin position="42"/>
        <end position="60"/>
    </location>
</feature>
<organism evidence="2 3">
    <name type="scientific">Hermanssonia centrifuga</name>
    <dbReference type="NCBI Taxonomy" id="98765"/>
    <lineage>
        <taxon>Eukaryota</taxon>
        <taxon>Fungi</taxon>
        <taxon>Dikarya</taxon>
        <taxon>Basidiomycota</taxon>
        <taxon>Agaricomycotina</taxon>
        <taxon>Agaricomycetes</taxon>
        <taxon>Polyporales</taxon>
        <taxon>Meruliaceae</taxon>
        <taxon>Hermanssonia</taxon>
    </lineage>
</organism>
<proteinExistence type="predicted"/>
<accession>A0A4S4K7A5</accession>
<protein>
    <submittedName>
        <fullName evidence="2">Uncharacterized protein</fullName>
    </submittedName>
</protein>
<feature type="transmembrane region" description="Helical" evidence="1">
    <location>
        <begin position="121"/>
        <end position="145"/>
    </location>
</feature>
<feature type="transmembrane region" description="Helical" evidence="1">
    <location>
        <begin position="165"/>
        <end position="191"/>
    </location>
</feature>
<dbReference type="AlphaFoldDB" id="A0A4S4K7A5"/>
<comment type="caution">
    <text evidence="2">The sequence shown here is derived from an EMBL/GenBank/DDBJ whole genome shotgun (WGS) entry which is preliminary data.</text>
</comment>
<evidence type="ECO:0000313" key="3">
    <source>
        <dbReference type="Proteomes" id="UP000309038"/>
    </source>
</evidence>
<keyword evidence="1" id="KW-1133">Transmembrane helix</keyword>
<dbReference type="EMBL" id="SGPJ01000585">
    <property type="protein sequence ID" value="THG93724.1"/>
    <property type="molecule type" value="Genomic_DNA"/>
</dbReference>
<gene>
    <name evidence="2" type="ORF">EW026_g7590</name>
</gene>
<keyword evidence="3" id="KW-1185">Reference proteome</keyword>
<name>A0A4S4K7A5_9APHY</name>
<evidence type="ECO:0000313" key="2">
    <source>
        <dbReference type="EMBL" id="THG93724.1"/>
    </source>
</evidence>
<reference evidence="2 3" key="1">
    <citation type="submission" date="2019-02" db="EMBL/GenBank/DDBJ databases">
        <title>Genome sequencing of the rare red list fungi Phlebia centrifuga.</title>
        <authorList>
            <person name="Buettner E."/>
            <person name="Kellner H."/>
        </authorList>
    </citation>
    <scope>NUCLEOTIDE SEQUENCE [LARGE SCALE GENOMIC DNA]</scope>
    <source>
        <strain evidence="2 3">DSM 108282</strain>
    </source>
</reference>
<dbReference type="Proteomes" id="UP000309038">
    <property type="component" value="Unassembled WGS sequence"/>
</dbReference>
<evidence type="ECO:0000256" key="1">
    <source>
        <dbReference type="SAM" id="Phobius"/>
    </source>
</evidence>
<sequence>MPKAELLGTFLEILSYGLYLILQIECLRVLWVKHRSGKPMHYLVGTSVAIFSLVTIHLAIDIVRVMNAFTTQMNVPDAPVLYYGKSNTSLSLTKTAVYVAVTLVSDILIVYRTFIIWDRRYLVAAGPFLLFLADIATSIWATWSLKEAKPGSNVLMADVTLRAKYFYAITLVLNCICTGKHFSPIFALYGLNDV</sequence>
<keyword evidence="1" id="KW-0472">Membrane</keyword>
<feature type="transmembrane region" description="Helical" evidence="1">
    <location>
        <begin position="6"/>
        <end position="30"/>
    </location>
</feature>
<feature type="transmembrane region" description="Helical" evidence="1">
    <location>
        <begin position="95"/>
        <end position="114"/>
    </location>
</feature>